<dbReference type="GO" id="GO:0005829">
    <property type="term" value="C:cytosol"/>
    <property type="evidence" value="ECO:0007669"/>
    <property type="project" value="TreeGrafter"/>
</dbReference>
<feature type="domain" description="NusB/RsmB/TIM44" evidence="7">
    <location>
        <begin position="6"/>
        <end position="134"/>
    </location>
</feature>
<comment type="caution">
    <text evidence="8">The sequence shown here is derived from an EMBL/GenBank/DDBJ whole genome shotgun (WGS) entry which is preliminary data.</text>
</comment>
<dbReference type="Proteomes" id="UP000582837">
    <property type="component" value="Unassembled WGS sequence"/>
</dbReference>
<dbReference type="NCBIfam" id="TIGR01951">
    <property type="entry name" value="nusB"/>
    <property type="match status" value="1"/>
</dbReference>
<dbReference type="InterPro" id="IPR011605">
    <property type="entry name" value="NusB_fam"/>
</dbReference>
<dbReference type="SUPFAM" id="SSF48013">
    <property type="entry name" value="NusB-like"/>
    <property type="match status" value="1"/>
</dbReference>
<dbReference type="EMBL" id="JACHIA010000003">
    <property type="protein sequence ID" value="MBB6069753.1"/>
    <property type="molecule type" value="Genomic_DNA"/>
</dbReference>
<evidence type="ECO:0000256" key="2">
    <source>
        <dbReference type="ARBA" id="ARBA00022814"/>
    </source>
</evidence>
<evidence type="ECO:0000256" key="3">
    <source>
        <dbReference type="ARBA" id="ARBA00022884"/>
    </source>
</evidence>
<accession>A0A841GW41</accession>
<proteinExistence type="inferred from homology"/>
<keyword evidence="5 6" id="KW-0804">Transcription</keyword>
<dbReference type="PANTHER" id="PTHR11078:SF3">
    <property type="entry name" value="ANTITERMINATION NUSB DOMAIN-CONTAINING PROTEIN"/>
    <property type="match status" value="1"/>
</dbReference>
<dbReference type="AlphaFoldDB" id="A0A841GW41"/>
<sequence length="144" mass="16155">MKHRSRARGWALQALYAWEQKGGDPAEAIATLSDLVTNLRVSPENRPFAEVLVRLVATNLPRIDRAIEESLTNWRMSRLSVIDRAILRLGTAEMMFVDEVAPRMAIREAVNLAEKYGTNESPRFVNGVLDAVMRRLNPAEPGQA</sequence>
<evidence type="ECO:0000259" key="7">
    <source>
        <dbReference type="Pfam" id="PF01029"/>
    </source>
</evidence>
<dbReference type="InterPro" id="IPR006027">
    <property type="entry name" value="NusB_RsmB_TIM44"/>
</dbReference>
<dbReference type="GO" id="GO:0003723">
    <property type="term" value="F:RNA binding"/>
    <property type="evidence" value="ECO:0007669"/>
    <property type="project" value="UniProtKB-UniRule"/>
</dbReference>
<keyword evidence="2 6" id="KW-0889">Transcription antitermination</keyword>
<keyword evidence="9" id="KW-1185">Reference proteome</keyword>
<comment type="similarity">
    <text evidence="1 6">Belongs to the NusB family.</text>
</comment>
<dbReference type="RefSeq" id="WP_170036110.1">
    <property type="nucleotide sequence ID" value="NZ_JABDTL010000002.1"/>
</dbReference>
<comment type="function">
    <text evidence="6">Involved in transcription antitermination. Required for transcription of ribosomal RNA (rRNA) genes. Binds specifically to the boxA antiterminator sequence of the ribosomal RNA (rrn) operons.</text>
</comment>
<gene>
    <name evidence="6" type="primary">nusB</name>
    <name evidence="8" type="ORF">HNQ61_001370</name>
</gene>
<dbReference type="PANTHER" id="PTHR11078">
    <property type="entry name" value="N UTILIZATION SUBSTANCE PROTEIN B-RELATED"/>
    <property type="match status" value="1"/>
</dbReference>
<name>A0A841GW41_9BACT</name>
<evidence type="ECO:0000256" key="5">
    <source>
        <dbReference type="ARBA" id="ARBA00023163"/>
    </source>
</evidence>
<evidence type="ECO:0000256" key="4">
    <source>
        <dbReference type="ARBA" id="ARBA00023015"/>
    </source>
</evidence>
<keyword evidence="3 6" id="KW-0694">RNA-binding</keyword>
<evidence type="ECO:0000313" key="9">
    <source>
        <dbReference type="Proteomes" id="UP000582837"/>
    </source>
</evidence>
<evidence type="ECO:0000313" key="8">
    <source>
        <dbReference type="EMBL" id="MBB6069753.1"/>
    </source>
</evidence>
<evidence type="ECO:0000256" key="6">
    <source>
        <dbReference type="HAMAP-Rule" id="MF_00073"/>
    </source>
</evidence>
<dbReference type="GO" id="GO:0006353">
    <property type="term" value="P:DNA-templated transcription termination"/>
    <property type="evidence" value="ECO:0007669"/>
    <property type="project" value="UniProtKB-UniRule"/>
</dbReference>
<evidence type="ECO:0000256" key="1">
    <source>
        <dbReference type="ARBA" id="ARBA00005952"/>
    </source>
</evidence>
<keyword evidence="4 6" id="KW-0805">Transcription regulation</keyword>
<dbReference type="GO" id="GO:0031564">
    <property type="term" value="P:transcription antitermination"/>
    <property type="evidence" value="ECO:0007669"/>
    <property type="project" value="UniProtKB-KW"/>
</dbReference>
<dbReference type="Gene3D" id="1.10.940.10">
    <property type="entry name" value="NusB-like"/>
    <property type="match status" value="1"/>
</dbReference>
<dbReference type="HAMAP" id="MF_00073">
    <property type="entry name" value="NusB"/>
    <property type="match status" value="1"/>
</dbReference>
<protein>
    <recommendedName>
        <fullName evidence="6">Transcription antitermination protein NusB</fullName>
    </recommendedName>
    <alternativeName>
        <fullName evidence="6">Antitermination factor NusB</fullName>
    </alternativeName>
</protein>
<organism evidence="8 9">
    <name type="scientific">Longimicrobium terrae</name>
    <dbReference type="NCBI Taxonomy" id="1639882"/>
    <lineage>
        <taxon>Bacteria</taxon>
        <taxon>Pseudomonadati</taxon>
        <taxon>Gemmatimonadota</taxon>
        <taxon>Longimicrobiia</taxon>
        <taxon>Longimicrobiales</taxon>
        <taxon>Longimicrobiaceae</taxon>
        <taxon>Longimicrobium</taxon>
    </lineage>
</organism>
<reference evidence="8 9" key="1">
    <citation type="submission" date="2020-08" db="EMBL/GenBank/DDBJ databases">
        <title>Genomic Encyclopedia of Type Strains, Phase IV (KMG-IV): sequencing the most valuable type-strain genomes for metagenomic binning, comparative biology and taxonomic classification.</title>
        <authorList>
            <person name="Goeker M."/>
        </authorList>
    </citation>
    <scope>NUCLEOTIDE SEQUENCE [LARGE SCALE GENOMIC DNA]</scope>
    <source>
        <strain evidence="8 9">DSM 29007</strain>
    </source>
</reference>
<dbReference type="InterPro" id="IPR035926">
    <property type="entry name" value="NusB-like_sf"/>
</dbReference>
<dbReference type="Pfam" id="PF01029">
    <property type="entry name" value="NusB"/>
    <property type="match status" value="1"/>
</dbReference>